<dbReference type="EMBL" id="BSPD01000039">
    <property type="protein sequence ID" value="GLS26146.1"/>
    <property type="molecule type" value="Genomic_DNA"/>
</dbReference>
<protein>
    <recommendedName>
        <fullName evidence="3">Type VI secretion system amidase effector protein Tae4</fullName>
    </recommendedName>
</protein>
<evidence type="ECO:0008006" key="3">
    <source>
        <dbReference type="Google" id="ProtNLM"/>
    </source>
</evidence>
<gene>
    <name evidence="1" type="ORF">GCM10007877_18610</name>
</gene>
<dbReference type="Gene3D" id="3.90.1720.80">
    <property type="match status" value="1"/>
</dbReference>
<dbReference type="Proteomes" id="UP001156870">
    <property type="component" value="Unassembled WGS sequence"/>
</dbReference>
<evidence type="ECO:0000313" key="1">
    <source>
        <dbReference type="EMBL" id="GLS26146.1"/>
    </source>
</evidence>
<dbReference type="AlphaFoldDB" id="A0AA37T5Q6"/>
<dbReference type="Pfam" id="PF14113">
    <property type="entry name" value="Tae4"/>
    <property type="match status" value="1"/>
</dbReference>
<sequence>MQKVTFSTLWDNYPSDPCDTTKFKNQCAIKVGTALAKSGVDTTKLVSKKRHCWFHDTSHGHVLSAEELAAGLMKNKIPGISKGVEIDAMNFKAKVAGQKGIIFFKDYWLRSNDRENRPTGDHIDLWNGSRLTDLTSWIRIQMGIVYDGVWSDFEKSKKIIFWRVAD</sequence>
<name>A0AA37T5Q6_9GAMM</name>
<accession>A0AA37T5Q6</accession>
<comment type="caution">
    <text evidence="1">The sequence shown here is derived from an EMBL/GenBank/DDBJ whole genome shotgun (WGS) entry which is preliminary data.</text>
</comment>
<keyword evidence="2" id="KW-1185">Reference proteome</keyword>
<evidence type="ECO:0000313" key="2">
    <source>
        <dbReference type="Proteomes" id="UP001156870"/>
    </source>
</evidence>
<organism evidence="1 2">
    <name type="scientific">Marinibactrum halimedae</name>
    <dbReference type="NCBI Taxonomy" id="1444977"/>
    <lineage>
        <taxon>Bacteria</taxon>
        <taxon>Pseudomonadati</taxon>
        <taxon>Pseudomonadota</taxon>
        <taxon>Gammaproteobacteria</taxon>
        <taxon>Cellvibrionales</taxon>
        <taxon>Cellvibrionaceae</taxon>
        <taxon>Marinibactrum</taxon>
    </lineage>
</organism>
<dbReference type="InterPro" id="IPR025562">
    <property type="entry name" value="Tae4"/>
</dbReference>
<reference evidence="1 2" key="1">
    <citation type="journal article" date="2014" name="Int. J. Syst. Evol. Microbiol.">
        <title>Complete genome sequence of Corynebacterium casei LMG S-19264T (=DSM 44701T), isolated from a smear-ripened cheese.</title>
        <authorList>
            <consortium name="US DOE Joint Genome Institute (JGI-PGF)"/>
            <person name="Walter F."/>
            <person name="Albersmeier A."/>
            <person name="Kalinowski J."/>
            <person name="Ruckert C."/>
        </authorList>
    </citation>
    <scope>NUCLEOTIDE SEQUENCE [LARGE SCALE GENOMIC DNA]</scope>
    <source>
        <strain evidence="1 2">NBRC 110095</strain>
    </source>
</reference>
<proteinExistence type="predicted"/>
<dbReference type="RefSeq" id="WP_232593043.1">
    <property type="nucleotide sequence ID" value="NZ_BSPD01000039.1"/>
</dbReference>